<dbReference type="Pfam" id="PF00249">
    <property type="entry name" value="Myb_DNA-binding"/>
    <property type="match status" value="1"/>
</dbReference>
<feature type="compositionally biased region" description="Basic and acidic residues" evidence="3">
    <location>
        <begin position="804"/>
        <end position="819"/>
    </location>
</feature>
<dbReference type="SUPFAM" id="SSF46689">
    <property type="entry name" value="Homeodomain-like"/>
    <property type="match status" value="1"/>
</dbReference>
<feature type="domain" description="Myb-like" evidence="5">
    <location>
        <begin position="373"/>
        <end position="432"/>
    </location>
</feature>
<evidence type="ECO:0000256" key="3">
    <source>
        <dbReference type="SAM" id="MobiDB-lite"/>
    </source>
</evidence>
<dbReference type="PROSITE" id="PS50090">
    <property type="entry name" value="MYB_LIKE"/>
    <property type="match status" value="1"/>
</dbReference>
<feature type="region of interest" description="Disordered" evidence="3">
    <location>
        <begin position="1"/>
        <end position="22"/>
    </location>
</feature>
<evidence type="ECO:0000259" key="5">
    <source>
        <dbReference type="PROSITE" id="PS50090"/>
    </source>
</evidence>
<dbReference type="AlphaFoldDB" id="A0A8S2ABG2"/>
<name>A0A8S2ABG2_ARAAE</name>
<dbReference type="PANTHER" id="PTHR37888:SF11">
    <property type="entry name" value="DNA-BINDING BROMODOMAIN-CONTAINING PROTEIN"/>
    <property type="match status" value="1"/>
</dbReference>
<dbReference type="EMBL" id="LR999454">
    <property type="protein sequence ID" value="CAE6049227.1"/>
    <property type="molecule type" value="Genomic_DNA"/>
</dbReference>
<feature type="compositionally biased region" description="Polar residues" evidence="3">
    <location>
        <begin position="769"/>
        <end position="779"/>
    </location>
</feature>
<proteinExistence type="predicted"/>
<dbReference type="InterPro" id="IPR001487">
    <property type="entry name" value="Bromodomain"/>
</dbReference>
<feature type="compositionally biased region" description="Basic and acidic residues" evidence="3">
    <location>
        <begin position="559"/>
        <end position="574"/>
    </location>
</feature>
<evidence type="ECO:0000256" key="1">
    <source>
        <dbReference type="ARBA" id="ARBA00023117"/>
    </source>
</evidence>
<evidence type="ECO:0000256" key="2">
    <source>
        <dbReference type="PROSITE-ProRule" id="PRU00035"/>
    </source>
</evidence>
<dbReference type="InterPro" id="IPR009057">
    <property type="entry name" value="Homeodomain-like_sf"/>
</dbReference>
<sequence>MIYVGGVPVRDENSSSSLSSSSQGSSLLLDVMSHPVITLASDSFKNLEEKNVSFDESDSESSTKDRYVYIFQREFAVVNPALVDFVGTDEATTCVGLVIRNRKSGMTSVAHMDSPEIVDLGISQMLSLVLEDDVDAELDVHMFGGYEDVHIKNADGGDYAKPEGYSFPLCCKLVETLQKRREYFHIQTLFILGHNTKLDAQANTCPIFNGCLVNTSTGAILPASFDRTSRCPDEIVRRIRVSSSFLDSSWKGKLLDTYDTKTDRFIIAPCRWTMRLVEYVWELNQLSDEEILTNCSTSPSAEGPDFVDNSRRIWEYLLKHPDWSKTFPKRQPRVMRKEEEEEARSYNMNVDDTNNYICTDNDYIEEHEDDNNSKKSQAQTWGTWEELLLACAVKRHGFGDWDSVATEVRSRSSLSHLLASANDCRHKYRDLKRRFQDQVKTDAAATATVEEEEEKEERVGNNIPWLEQLRNLRVAELRREVERYDCSILSLQLKVKKLEEEREVGEEKPDLEDERKGERSENDGSESEHRGKAVVSAAEESDRENRSMNESNSTETAGEDERVGGDEPSQTREDDSGDNNNPDPDPVYKDAAVAVEEEEGSVSRGSEASHSDELGESGTSETKWKRKRRKQGGSGDIRSAESKSQPLIGLLDLIRSHPRGSLFERRLRSQEAKDYKSMIKQHLDIETIQRKLKQGSYDSSSLTFYRDLQLLFTNAIVFFPLSSSESMAAHELRAVVSQEIRKETGKSGPRLINGEASGIRSGKADADTSDSSLSRQKSSAPLVVCKKRSSVSAKASPSSSSFSQKEETKEETLSEEKDNTVTGVRSSRRANKVVAGAAVVANNTKTGKGKNKQKQTESKTNLSNDNSSKQDTGKTEKKTVSSDKKKSMADFLKRLKKNSPQKEAKDQNKSGGNGKKDSKTKPRELRSSSVGKKKAEVENTPVKRAPGRPQKKTAEAGATATASASGKRGRDTGSSGKDNKQPKKRIRK</sequence>
<evidence type="ECO:0008006" key="8">
    <source>
        <dbReference type="Google" id="ProtNLM"/>
    </source>
</evidence>
<gene>
    <name evidence="6" type="ORF">AARE701A_LOCUS11396</name>
</gene>
<keyword evidence="7" id="KW-1185">Reference proteome</keyword>
<accession>A0A8S2ABG2</accession>
<dbReference type="PANTHER" id="PTHR37888">
    <property type="entry name" value="DNA-BINDING BROMODOMAIN-CONTAINING PROTEIN"/>
    <property type="match status" value="1"/>
</dbReference>
<dbReference type="SUPFAM" id="SSF47370">
    <property type="entry name" value="Bromodomain"/>
    <property type="match status" value="1"/>
</dbReference>
<dbReference type="GO" id="GO:0008418">
    <property type="term" value="F:protein-N-terminal asparagine amidohydrolase activity"/>
    <property type="evidence" value="ECO:0007669"/>
    <property type="project" value="InterPro"/>
</dbReference>
<feature type="compositionally biased region" description="Low complexity" evidence="3">
    <location>
        <begin position="955"/>
        <end position="966"/>
    </location>
</feature>
<dbReference type="InterPro" id="IPR001005">
    <property type="entry name" value="SANT/Myb"/>
</dbReference>
<reference evidence="6" key="1">
    <citation type="submission" date="2021-01" db="EMBL/GenBank/DDBJ databases">
        <authorList>
            <person name="Bezrukov I."/>
        </authorList>
    </citation>
    <scope>NUCLEOTIDE SEQUENCE</scope>
</reference>
<feature type="compositionally biased region" description="Low complexity" evidence="3">
    <location>
        <begin position="832"/>
        <end position="846"/>
    </location>
</feature>
<dbReference type="CDD" id="cd04369">
    <property type="entry name" value="Bromodomain"/>
    <property type="match status" value="1"/>
</dbReference>
<feature type="compositionally biased region" description="Basic and acidic residues" evidence="3">
    <location>
        <begin position="871"/>
        <end position="893"/>
    </location>
</feature>
<feature type="compositionally biased region" description="Basic and acidic residues" evidence="3">
    <location>
        <begin position="900"/>
        <end position="926"/>
    </location>
</feature>
<dbReference type="PROSITE" id="PS50014">
    <property type="entry name" value="BROMODOMAIN_2"/>
    <property type="match status" value="1"/>
</dbReference>
<dbReference type="SMART" id="SM00297">
    <property type="entry name" value="BROMO"/>
    <property type="match status" value="1"/>
</dbReference>
<feature type="region of interest" description="Disordered" evidence="3">
    <location>
        <begin position="499"/>
        <end position="642"/>
    </location>
</feature>
<feature type="compositionally biased region" description="Basic and acidic residues" evidence="3">
    <location>
        <begin position="499"/>
        <end position="531"/>
    </location>
</feature>
<feature type="compositionally biased region" description="Polar residues" evidence="3">
    <location>
        <begin position="858"/>
        <end position="870"/>
    </location>
</feature>
<dbReference type="InterPro" id="IPR026750">
    <property type="entry name" value="NTAN1"/>
</dbReference>
<dbReference type="Pfam" id="PF00439">
    <property type="entry name" value="Bromodomain"/>
    <property type="match status" value="1"/>
</dbReference>
<feature type="compositionally biased region" description="Low complexity" evidence="3">
    <location>
        <begin position="790"/>
        <end position="803"/>
    </location>
</feature>
<dbReference type="Pfam" id="PF14736">
    <property type="entry name" value="N_Asn_amidohyd"/>
    <property type="match status" value="1"/>
</dbReference>
<protein>
    <recommendedName>
        <fullName evidence="8">Bromo domain-containing protein</fullName>
    </recommendedName>
</protein>
<dbReference type="CDD" id="cd00167">
    <property type="entry name" value="SANT"/>
    <property type="match status" value="1"/>
</dbReference>
<organism evidence="6 7">
    <name type="scientific">Arabidopsis arenosa</name>
    <name type="common">Sand rock-cress</name>
    <name type="synonym">Cardaminopsis arenosa</name>
    <dbReference type="NCBI Taxonomy" id="38785"/>
    <lineage>
        <taxon>Eukaryota</taxon>
        <taxon>Viridiplantae</taxon>
        <taxon>Streptophyta</taxon>
        <taxon>Embryophyta</taxon>
        <taxon>Tracheophyta</taxon>
        <taxon>Spermatophyta</taxon>
        <taxon>Magnoliopsida</taxon>
        <taxon>eudicotyledons</taxon>
        <taxon>Gunneridae</taxon>
        <taxon>Pentapetalae</taxon>
        <taxon>rosids</taxon>
        <taxon>malvids</taxon>
        <taxon>Brassicales</taxon>
        <taxon>Brassicaceae</taxon>
        <taxon>Camelineae</taxon>
        <taxon>Arabidopsis</taxon>
    </lineage>
</organism>
<evidence type="ECO:0000259" key="4">
    <source>
        <dbReference type="PROSITE" id="PS50014"/>
    </source>
</evidence>
<feature type="region of interest" description="Disordered" evidence="3">
    <location>
        <begin position="743"/>
        <end position="988"/>
    </location>
</feature>
<dbReference type="InterPro" id="IPR036427">
    <property type="entry name" value="Bromodomain-like_sf"/>
</dbReference>
<feature type="domain" description="Bromo" evidence="4">
    <location>
        <begin position="655"/>
        <end position="718"/>
    </location>
</feature>
<dbReference type="Gene3D" id="1.20.920.10">
    <property type="entry name" value="Bromodomain-like"/>
    <property type="match status" value="1"/>
</dbReference>
<evidence type="ECO:0000313" key="6">
    <source>
        <dbReference type="EMBL" id="CAE6049227.1"/>
    </source>
</evidence>
<evidence type="ECO:0000313" key="7">
    <source>
        <dbReference type="Proteomes" id="UP000682877"/>
    </source>
</evidence>
<keyword evidence="1 2" id="KW-0103">Bromodomain</keyword>
<dbReference type="Gene3D" id="1.10.10.60">
    <property type="entry name" value="Homeodomain-like"/>
    <property type="match status" value="1"/>
</dbReference>
<dbReference type="SMART" id="SM00717">
    <property type="entry name" value="SANT"/>
    <property type="match status" value="1"/>
</dbReference>
<dbReference type="Proteomes" id="UP000682877">
    <property type="component" value="Chromosome 4"/>
</dbReference>